<reference evidence="2" key="1">
    <citation type="submission" date="2021-12" db="EMBL/GenBank/DDBJ databases">
        <title>Genome sequence of novel Pectobacterium sp. causing blackleg.</title>
        <authorList>
            <person name="Wang J."/>
        </authorList>
    </citation>
    <scope>NUCLEOTIDE SEQUENCE</scope>
    <source>
        <strain evidence="2">BY21311</strain>
    </source>
</reference>
<evidence type="ECO:0000313" key="2">
    <source>
        <dbReference type="EMBL" id="UVO10150.1"/>
    </source>
</evidence>
<dbReference type="KEGG" id="ppoo:LW347_09515"/>
<proteinExistence type="predicted"/>
<dbReference type="RefSeq" id="WP_167494512.1">
    <property type="nucleotide sequence ID" value="NZ_CP090065.1"/>
</dbReference>
<dbReference type="EMBL" id="JBEHEF010000002">
    <property type="protein sequence ID" value="MEQ9936657.1"/>
    <property type="molecule type" value="Genomic_DNA"/>
</dbReference>
<name>A0AAE9NUR7_9GAMM</name>
<reference evidence="1 4" key="2">
    <citation type="submission" date="2024-06" db="EMBL/GenBank/DDBJ databases">
        <title>Pangenomics to understand the prophage dynamics in the radiating lineages of P. brasiliense.</title>
        <authorList>
            <person name="Pardeshi L.A."/>
            <person name="Van Duivenbode I."/>
            <person name="Jonkheer E.M."/>
            <person name="Pel M.J.C."/>
            <person name="Kupczok A."/>
            <person name="De Ridder D."/>
            <person name="Smit S."/>
            <person name="Van Der Lee T.J."/>
        </authorList>
    </citation>
    <scope>NUCLEOTIDE SEQUENCE [LARGE SCALE GENOMIC DNA]</scope>
    <source>
        <strain evidence="1 4">PD 8607</strain>
    </source>
</reference>
<dbReference type="EMBL" id="CP090065">
    <property type="protein sequence ID" value="UVO10150.1"/>
    <property type="molecule type" value="Genomic_DNA"/>
</dbReference>
<evidence type="ECO:0000313" key="3">
    <source>
        <dbReference type="Proteomes" id="UP001059272"/>
    </source>
</evidence>
<evidence type="ECO:0000313" key="1">
    <source>
        <dbReference type="EMBL" id="MEQ9936657.1"/>
    </source>
</evidence>
<sequence length="49" mass="5473">MKVTLYDAGAYSFYEISLLVNEMFTDQDSVVAKRSTITPKGHHFAAMST</sequence>
<dbReference type="Proteomes" id="UP001059272">
    <property type="component" value="Chromosome"/>
</dbReference>
<organism evidence="2 3">
    <name type="scientific">Pectobacterium polonicum</name>
    <dbReference type="NCBI Taxonomy" id="2485124"/>
    <lineage>
        <taxon>Bacteria</taxon>
        <taxon>Pseudomonadati</taxon>
        <taxon>Pseudomonadota</taxon>
        <taxon>Gammaproteobacteria</taxon>
        <taxon>Enterobacterales</taxon>
        <taxon>Pectobacteriaceae</taxon>
        <taxon>Pectobacterium</taxon>
    </lineage>
</organism>
<dbReference type="AlphaFoldDB" id="A0AAE9NUR7"/>
<gene>
    <name evidence="1" type="ORF">ABRQ07_03365</name>
    <name evidence="2" type="ORF">LW347_09515</name>
</gene>
<keyword evidence="4" id="KW-1185">Reference proteome</keyword>
<protein>
    <submittedName>
        <fullName evidence="2">Uncharacterized protein</fullName>
    </submittedName>
</protein>
<accession>A0AAE9NUR7</accession>
<dbReference type="Proteomes" id="UP001463408">
    <property type="component" value="Unassembled WGS sequence"/>
</dbReference>
<evidence type="ECO:0000313" key="4">
    <source>
        <dbReference type="Proteomes" id="UP001463408"/>
    </source>
</evidence>